<proteinExistence type="predicted"/>
<dbReference type="InterPro" id="IPR029060">
    <property type="entry name" value="PIN-like_dom_sf"/>
</dbReference>
<sequence>MSGIDWLLDTNVVIGLFKERHAAVQLAKTRGLVLERAAVSQITRMELLLSGHNHLAKDD</sequence>
<organism evidence="1">
    <name type="scientific">Candidatus Kentrum sp. FW</name>
    <dbReference type="NCBI Taxonomy" id="2126338"/>
    <lineage>
        <taxon>Bacteria</taxon>
        <taxon>Pseudomonadati</taxon>
        <taxon>Pseudomonadota</taxon>
        <taxon>Gammaproteobacteria</taxon>
        <taxon>Candidatus Kentrum</taxon>
    </lineage>
</organism>
<dbReference type="EMBL" id="CAADFD010000040">
    <property type="protein sequence ID" value="VFJ58209.1"/>
    <property type="molecule type" value="Genomic_DNA"/>
</dbReference>
<dbReference type="Gene3D" id="3.40.50.1010">
    <property type="entry name" value="5'-nuclease"/>
    <property type="match status" value="1"/>
</dbReference>
<reference evidence="1" key="1">
    <citation type="submission" date="2019-02" db="EMBL/GenBank/DDBJ databases">
        <authorList>
            <person name="Gruber-Vodicka R. H."/>
            <person name="Seah K. B. B."/>
        </authorList>
    </citation>
    <scope>NUCLEOTIDE SEQUENCE</scope>
    <source>
        <strain evidence="2">BECK_BZ106</strain>
        <strain evidence="1">BECK_BZ15</strain>
    </source>
</reference>
<accession>A0A450RYD9</accession>
<dbReference type="EMBL" id="CAADEW010000006">
    <property type="protein sequence ID" value="VFJ44192.1"/>
    <property type="molecule type" value="Genomic_DNA"/>
</dbReference>
<gene>
    <name evidence="1" type="ORF">BECKFW1821A_GA0114235_100616</name>
    <name evidence="2" type="ORF">BECKFW1821B_GA0114236_10408</name>
</gene>
<evidence type="ECO:0008006" key="3">
    <source>
        <dbReference type="Google" id="ProtNLM"/>
    </source>
</evidence>
<dbReference type="SUPFAM" id="SSF88723">
    <property type="entry name" value="PIN domain-like"/>
    <property type="match status" value="1"/>
</dbReference>
<evidence type="ECO:0000313" key="1">
    <source>
        <dbReference type="EMBL" id="VFJ44192.1"/>
    </source>
</evidence>
<protein>
    <recommendedName>
        <fullName evidence="3">PIN domain-containing protein</fullName>
    </recommendedName>
</protein>
<dbReference type="AlphaFoldDB" id="A0A450RYD9"/>
<name>A0A450RYD9_9GAMM</name>
<evidence type="ECO:0000313" key="2">
    <source>
        <dbReference type="EMBL" id="VFJ58209.1"/>
    </source>
</evidence>